<proteinExistence type="predicted"/>
<dbReference type="Gene3D" id="3.30.420.10">
    <property type="entry name" value="Ribonuclease H-like superfamily/Ribonuclease H"/>
    <property type="match status" value="1"/>
</dbReference>
<organism evidence="1 2">
    <name type="scientific">Trichonephila clavipes</name>
    <name type="common">Golden silk orbweaver</name>
    <name type="synonym">Nephila clavipes</name>
    <dbReference type="NCBI Taxonomy" id="2585209"/>
    <lineage>
        <taxon>Eukaryota</taxon>
        <taxon>Metazoa</taxon>
        <taxon>Ecdysozoa</taxon>
        <taxon>Arthropoda</taxon>
        <taxon>Chelicerata</taxon>
        <taxon>Arachnida</taxon>
        <taxon>Araneae</taxon>
        <taxon>Araneomorphae</taxon>
        <taxon>Entelegynae</taxon>
        <taxon>Araneoidea</taxon>
        <taxon>Nephilidae</taxon>
        <taxon>Trichonephila</taxon>
    </lineage>
</organism>
<evidence type="ECO:0000313" key="2">
    <source>
        <dbReference type="Proteomes" id="UP000887159"/>
    </source>
</evidence>
<dbReference type="GO" id="GO:0003676">
    <property type="term" value="F:nucleic acid binding"/>
    <property type="evidence" value="ECO:0007669"/>
    <property type="project" value="InterPro"/>
</dbReference>
<dbReference type="AlphaFoldDB" id="A0A8X6UXJ6"/>
<comment type="caution">
    <text evidence="1">The sequence shown here is derived from an EMBL/GenBank/DDBJ whole genome shotgun (WGS) entry which is preliminary data.</text>
</comment>
<reference evidence="1" key="1">
    <citation type="submission" date="2020-08" db="EMBL/GenBank/DDBJ databases">
        <title>Multicomponent nature underlies the extraordinary mechanical properties of spider dragline silk.</title>
        <authorList>
            <person name="Kono N."/>
            <person name="Nakamura H."/>
            <person name="Mori M."/>
            <person name="Yoshida Y."/>
            <person name="Ohtoshi R."/>
            <person name="Malay A.D."/>
            <person name="Moran D.A.P."/>
            <person name="Tomita M."/>
            <person name="Numata K."/>
            <person name="Arakawa K."/>
        </authorList>
    </citation>
    <scope>NUCLEOTIDE SEQUENCE</scope>
</reference>
<protein>
    <recommendedName>
        <fullName evidence="3">Transposase</fullName>
    </recommendedName>
</protein>
<sequence>MLTPDSRLNRPQGGIASAARECCVFSGIRRDQSIIYELFKSGETVNTDRYKQQLLNLNDAVLEKREQYKKRQHKVIFLDDTQCT</sequence>
<evidence type="ECO:0008006" key="3">
    <source>
        <dbReference type="Google" id="ProtNLM"/>
    </source>
</evidence>
<dbReference type="EMBL" id="BMAU01021039">
    <property type="protein sequence ID" value="GFX87782.1"/>
    <property type="molecule type" value="Genomic_DNA"/>
</dbReference>
<dbReference type="InterPro" id="IPR001888">
    <property type="entry name" value="Transposase_1"/>
</dbReference>
<name>A0A8X6UXJ6_TRICX</name>
<accession>A0A8X6UXJ6</accession>
<dbReference type="InterPro" id="IPR036397">
    <property type="entry name" value="RNaseH_sf"/>
</dbReference>
<dbReference type="Proteomes" id="UP000887159">
    <property type="component" value="Unassembled WGS sequence"/>
</dbReference>
<gene>
    <name evidence="1" type="ORF">TNCV_2190581</name>
</gene>
<evidence type="ECO:0000313" key="1">
    <source>
        <dbReference type="EMBL" id="GFX87782.1"/>
    </source>
</evidence>
<dbReference type="Pfam" id="PF01359">
    <property type="entry name" value="Transposase_1"/>
    <property type="match status" value="1"/>
</dbReference>
<keyword evidence="2" id="KW-1185">Reference proteome</keyword>